<sequence length="139" mass="16290">MDKVSGSFTLLFENPFWIGVLENESGKNYEVAKIVFGPEPTEVQLYEFMLKNYFSISFGKTTLEKVSTQNEVSYKRMQRKIKKDQCKETIGTKAQNAIKLQHESNKAENKKQAKLRKDQEKELRFSLKQKKKKEKHKGH</sequence>
<comment type="caution">
    <text evidence="2">The sequence shown here is derived from an EMBL/GenBank/DDBJ whole genome shotgun (WGS) entry which is preliminary data.</text>
</comment>
<name>A0A645E131_9ZZZZ</name>
<feature type="compositionally biased region" description="Basic and acidic residues" evidence="1">
    <location>
        <begin position="100"/>
        <end position="120"/>
    </location>
</feature>
<organism evidence="2">
    <name type="scientific">bioreactor metagenome</name>
    <dbReference type="NCBI Taxonomy" id="1076179"/>
    <lineage>
        <taxon>unclassified sequences</taxon>
        <taxon>metagenomes</taxon>
        <taxon>ecological metagenomes</taxon>
    </lineage>
</organism>
<evidence type="ECO:0000313" key="2">
    <source>
        <dbReference type="EMBL" id="MPM94563.1"/>
    </source>
</evidence>
<protein>
    <recommendedName>
        <fullName evidence="3">DUF2992 domain-containing protein</fullName>
    </recommendedName>
</protein>
<dbReference type="PIRSF" id="PIRSF021328">
    <property type="entry name" value="UCP021328"/>
    <property type="match status" value="1"/>
</dbReference>
<reference evidence="2" key="1">
    <citation type="submission" date="2019-08" db="EMBL/GenBank/DDBJ databases">
        <authorList>
            <person name="Kucharzyk K."/>
            <person name="Murdoch R.W."/>
            <person name="Higgins S."/>
            <person name="Loffler F."/>
        </authorList>
    </citation>
    <scope>NUCLEOTIDE SEQUENCE</scope>
</reference>
<dbReference type="InterPro" id="IPR016787">
    <property type="entry name" value="UCP021328"/>
</dbReference>
<accession>A0A645E131</accession>
<evidence type="ECO:0008006" key="3">
    <source>
        <dbReference type="Google" id="ProtNLM"/>
    </source>
</evidence>
<feature type="region of interest" description="Disordered" evidence="1">
    <location>
        <begin position="97"/>
        <end position="120"/>
    </location>
</feature>
<dbReference type="AlphaFoldDB" id="A0A645E131"/>
<evidence type="ECO:0000256" key="1">
    <source>
        <dbReference type="SAM" id="MobiDB-lite"/>
    </source>
</evidence>
<dbReference type="Pfam" id="PF11208">
    <property type="entry name" value="DUF2992"/>
    <property type="match status" value="1"/>
</dbReference>
<proteinExistence type="predicted"/>
<gene>
    <name evidence="2" type="primary">yjdF_7</name>
    <name evidence="2" type="ORF">SDC9_141709</name>
</gene>
<dbReference type="EMBL" id="VSSQ01041174">
    <property type="protein sequence ID" value="MPM94563.1"/>
    <property type="molecule type" value="Genomic_DNA"/>
</dbReference>